<accession>A0ABR2XZ31</accession>
<protein>
    <submittedName>
        <fullName evidence="1">Uncharacterized protein</fullName>
    </submittedName>
</protein>
<dbReference type="Proteomes" id="UP001465668">
    <property type="component" value="Unassembled WGS sequence"/>
</dbReference>
<reference evidence="1 2" key="1">
    <citation type="submission" date="2024-02" db="EMBL/GenBank/DDBJ databases">
        <title>First draft genome assembly of two strains of Seiridium cardinale.</title>
        <authorList>
            <person name="Emiliani G."/>
            <person name="Scali E."/>
        </authorList>
    </citation>
    <scope>NUCLEOTIDE SEQUENCE [LARGE SCALE GENOMIC DNA]</scope>
    <source>
        <strain evidence="1 2">BM-138-000479</strain>
    </source>
</reference>
<comment type="caution">
    <text evidence="1">The sequence shown here is derived from an EMBL/GenBank/DDBJ whole genome shotgun (WGS) entry which is preliminary data.</text>
</comment>
<evidence type="ECO:0000313" key="1">
    <source>
        <dbReference type="EMBL" id="KAK9778899.1"/>
    </source>
</evidence>
<evidence type="ECO:0000313" key="2">
    <source>
        <dbReference type="Proteomes" id="UP001465668"/>
    </source>
</evidence>
<gene>
    <name evidence="1" type="ORF">SCAR479_04135</name>
</gene>
<name>A0ABR2XZ31_9PEZI</name>
<proteinExistence type="predicted"/>
<sequence>MTKFDAIEIPEPKELSTTEVFHAACDIFRITEGTVFLEDSFLFASGPLAPITSDGVDDDFALLALVSLIRLRV</sequence>
<dbReference type="EMBL" id="JARVKM010000013">
    <property type="protein sequence ID" value="KAK9778899.1"/>
    <property type="molecule type" value="Genomic_DNA"/>
</dbReference>
<organism evidence="1 2">
    <name type="scientific">Seiridium cardinale</name>
    <dbReference type="NCBI Taxonomy" id="138064"/>
    <lineage>
        <taxon>Eukaryota</taxon>
        <taxon>Fungi</taxon>
        <taxon>Dikarya</taxon>
        <taxon>Ascomycota</taxon>
        <taxon>Pezizomycotina</taxon>
        <taxon>Sordariomycetes</taxon>
        <taxon>Xylariomycetidae</taxon>
        <taxon>Amphisphaeriales</taxon>
        <taxon>Sporocadaceae</taxon>
        <taxon>Seiridium</taxon>
    </lineage>
</organism>
<keyword evidence="2" id="KW-1185">Reference proteome</keyword>